<evidence type="ECO:0000256" key="4">
    <source>
        <dbReference type="ARBA" id="ARBA00022989"/>
    </source>
</evidence>
<feature type="transmembrane region" description="Helical" evidence="6">
    <location>
        <begin position="7"/>
        <end position="28"/>
    </location>
</feature>
<organism evidence="7 8">
    <name type="scientific">Acetivibrio ethanolgignens</name>
    <dbReference type="NCBI Taxonomy" id="290052"/>
    <lineage>
        <taxon>Bacteria</taxon>
        <taxon>Bacillati</taxon>
        <taxon>Bacillota</taxon>
        <taxon>Clostridia</taxon>
        <taxon>Eubacteriales</taxon>
        <taxon>Oscillospiraceae</taxon>
        <taxon>Acetivibrio</taxon>
    </lineage>
</organism>
<feature type="transmembrane region" description="Helical" evidence="6">
    <location>
        <begin position="166"/>
        <end position="184"/>
    </location>
</feature>
<name>A0A0V8QF52_9FIRM</name>
<feature type="transmembrane region" description="Helical" evidence="6">
    <location>
        <begin position="34"/>
        <end position="55"/>
    </location>
</feature>
<evidence type="ECO:0000313" key="8">
    <source>
        <dbReference type="Proteomes" id="UP000054874"/>
    </source>
</evidence>
<sequence length="374" mass="41389">MTNFQKYMRILTDFVCAGILLAVLIFIVPRALGFFMPFVIGWIISMIANPLVRFLEKNVKMLRKHSSALIIIAALAIVVAAVYFGLGILVREGISLMQDLPEIFAELQVNISDTLKNLEGLARYLPDSTKGFLDDMGSSISGFLTSAISRIDVSTLGVAGSLVKNVADVFLMAIITILSAYFFIADRDKLVAGFKRILPDSVKESMNLIKSNFIEALGAYFKAQFKIMIVMVVILFIGFELLDVHYSFFLGILVAFLDFLPFFGTGTILWPWALMDIIGGEYFHAVCLAIIYLICQLLHQLLQPKLVGDGIGLSPLATLVFMFSGYRIKGVLGMILGIPIGMAVLSLYKAGAFDRLIAGAKVILHDINEYRKWQ</sequence>
<dbReference type="NCBIfam" id="TIGR02872">
    <property type="entry name" value="spore_ytvI"/>
    <property type="match status" value="1"/>
</dbReference>
<comment type="similarity">
    <text evidence="2">Belongs to the autoinducer-2 exporter (AI-2E) (TC 2.A.86) family.</text>
</comment>
<proteinExistence type="inferred from homology"/>
<dbReference type="PANTHER" id="PTHR21716:SF68">
    <property type="entry name" value="TRANSPORT PROTEIN YTVI-RELATED"/>
    <property type="match status" value="1"/>
</dbReference>
<evidence type="ECO:0000256" key="2">
    <source>
        <dbReference type="ARBA" id="ARBA00009773"/>
    </source>
</evidence>
<dbReference type="GO" id="GO:0016020">
    <property type="term" value="C:membrane"/>
    <property type="evidence" value="ECO:0007669"/>
    <property type="project" value="UniProtKB-SubCell"/>
</dbReference>
<dbReference type="Pfam" id="PF01594">
    <property type="entry name" value="AI-2E_transport"/>
    <property type="match status" value="1"/>
</dbReference>
<comment type="caution">
    <text evidence="7">The sequence shown here is derived from an EMBL/GenBank/DDBJ whole genome shotgun (WGS) entry which is preliminary data.</text>
</comment>
<dbReference type="Proteomes" id="UP000054874">
    <property type="component" value="Unassembled WGS sequence"/>
</dbReference>
<comment type="subcellular location">
    <subcellularLocation>
        <location evidence="1">Membrane</location>
        <topology evidence="1">Multi-pass membrane protein</topology>
    </subcellularLocation>
</comment>
<feature type="transmembrane region" description="Helical" evidence="6">
    <location>
        <begin position="249"/>
        <end position="270"/>
    </location>
</feature>
<reference evidence="7 8" key="1">
    <citation type="submission" date="2015-11" db="EMBL/GenBank/DDBJ databases">
        <title>Butyribacter intestini gen. nov., sp. nov., a butyric acid-producing bacterium of the family Lachnospiraceae isolated from the human faeces.</title>
        <authorList>
            <person name="Zou Y."/>
            <person name="Xue W."/>
            <person name="Luo G."/>
            <person name="Lv M."/>
        </authorList>
    </citation>
    <scope>NUCLEOTIDE SEQUENCE [LARGE SCALE GENOMIC DNA]</scope>
    <source>
        <strain evidence="7 8">ACET-33324</strain>
    </source>
</reference>
<evidence type="ECO:0000313" key="7">
    <source>
        <dbReference type="EMBL" id="KSV59098.1"/>
    </source>
</evidence>
<evidence type="ECO:0000256" key="5">
    <source>
        <dbReference type="ARBA" id="ARBA00023136"/>
    </source>
</evidence>
<feature type="transmembrane region" description="Helical" evidence="6">
    <location>
        <begin position="67"/>
        <end position="90"/>
    </location>
</feature>
<keyword evidence="8" id="KW-1185">Reference proteome</keyword>
<accession>A0A0V8QF52</accession>
<dbReference type="AlphaFoldDB" id="A0A0V8QF52"/>
<evidence type="ECO:0008006" key="9">
    <source>
        <dbReference type="Google" id="ProtNLM"/>
    </source>
</evidence>
<feature type="transmembrane region" description="Helical" evidence="6">
    <location>
        <begin position="282"/>
        <end position="299"/>
    </location>
</feature>
<protein>
    <recommendedName>
        <fullName evidence="9">Sporulation integral membrane protein YtvI</fullName>
    </recommendedName>
</protein>
<evidence type="ECO:0000256" key="3">
    <source>
        <dbReference type="ARBA" id="ARBA00022692"/>
    </source>
</evidence>
<dbReference type="InterPro" id="IPR002549">
    <property type="entry name" value="AI-2E-like"/>
</dbReference>
<dbReference type="InterPro" id="IPR014227">
    <property type="entry name" value="YtvI-like"/>
</dbReference>
<keyword evidence="4 6" id="KW-1133">Transmembrane helix</keyword>
<feature type="transmembrane region" description="Helical" evidence="6">
    <location>
        <begin position="330"/>
        <end position="348"/>
    </location>
</feature>
<dbReference type="EMBL" id="LNAM01000153">
    <property type="protein sequence ID" value="KSV59098.1"/>
    <property type="molecule type" value="Genomic_DNA"/>
</dbReference>
<keyword evidence="5 6" id="KW-0472">Membrane</keyword>
<keyword evidence="3 6" id="KW-0812">Transmembrane</keyword>
<dbReference type="STRING" id="290052.ASU35_01930"/>
<gene>
    <name evidence="7" type="ORF">ASU35_01930</name>
</gene>
<dbReference type="PANTHER" id="PTHR21716">
    <property type="entry name" value="TRANSMEMBRANE PROTEIN"/>
    <property type="match status" value="1"/>
</dbReference>
<dbReference type="RefSeq" id="WP_058352734.1">
    <property type="nucleotide sequence ID" value="NZ_CABMMD010000153.1"/>
</dbReference>
<evidence type="ECO:0000256" key="6">
    <source>
        <dbReference type="SAM" id="Phobius"/>
    </source>
</evidence>
<dbReference type="GO" id="GO:0055085">
    <property type="term" value="P:transmembrane transport"/>
    <property type="evidence" value="ECO:0007669"/>
    <property type="project" value="TreeGrafter"/>
</dbReference>
<evidence type="ECO:0000256" key="1">
    <source>
        <dbReference type="ARBA" id="ARBA00004141"/>
    </source>
</evidence>
<feature type="transmembrane region" description="Helical" evidence="6">
    <location>
        <begin position="223"/>
        <end position="242"/>
    </location>
</feature>